<keyword evidence="1" id="KW-0732">Signal</keyword>
<keyword evidence="3" id="KW-1185">Reference proteome</keyword>
<evidence type="ECO:0000256" key="1">
    <source>
        <dbReference type="SAM" id="SignalP"/>
    </source>
</evidence>
<dbReference type="HOGENOM" id="CLU_2027220_0_0_1"/>
<protein>
    <submittedName>
        <fullName evidence="2">Uncharacterized protein</fullName>
    </submittedName>
</protein>
<evidence type="ECO:0000313" key="2">
    <source>
        <dbReference type="EMBL" id="EKD17643.1"/>
    </source>
</evidence>
<evidence type="ECO:0000313" key="3">
    <source>
        <dbReference type="Proteomes" id="UP000006753"/>
    </source>
</evidence>
<feature type="signal peptide" evidence="1">
    <location>
        <begin position="1"/>
        <end position="19"/>
    </location>
</feature>
<proteinExistence type="predicted"/>
<feature type="chain" id="PRO_5003855258" evidence="1">
    <location>
        <begin position="20"/>
        <end position="122"/>
    </location>
</feature>
<organism evidence="2 3">
    <name type="scientific">Marssonina brunnea f. sp. multigermtubi (strain MB_m1)</name>
    <name type="common">Marssonina leaf spot fungus</name>
    <dbReference type="NCBI Taxonomy" id="1072389"/>
    <lineage>
        <taxon>Eukaryota</taxon>
        <taxon>Fungi</taxon>
        <taxon>Dikarya</taxon>
        <taxon>Ascomycota</taxon>
        <taxon>Pezizomycotina</taxon>
        <taxon>Leotiomycetes</taxon>
        <taxon>Helotiales</taxon>
        <taxon>Drepanopezizaceae</taxon>
        <taxon>Drepanopeziza</taxon>
    </lineage>
</organism>
<dbReference type="Proteomes" id="UP000006753">
    <property type="component" value="Unassembled WGS sequence"/>
</dbReference>
<dbReference type="EMBL" id="JH921435">
    <property type="protein sequence ID" value="EKD17643.1"/>
    <property type="molecule type" value="Genomic_DNA"/>
</dbReference>
<dbReference type="KEGG" id="mbe:MBM_04012"/>
<reference evidence="2 3" key="1">
    <citation type="journal article" date="2012" name="BMC Genomics">
        <title>Sequencing the genome of Marssonina brunnea reveals fungus-poplar co-evolution.</title>
        <authorList>
            <person name="Zhu S."/>
            <person name="Cao Y.-Z."/>
            <person name="Jiang C."/>
            <person name="Tan B.-Y."/>
            <person name="Wang Z."/>
            <person name="Feng S."/>
            <person name="Zhang L."/>
            <person name="Su X.-H."/>
            <person name="Brejova B."/>
            <person name="Vinar T."/>
            <person name="Xu M."/>
            <person name="Wang M.-X."/>
            <person name="Zhang S.-G."/>
            <person name="Huang M.-R."/>
            <person name="Wu R."/>
            <person name="Zhou Y."/>
        </authorList>
    </citation>
    <scope>NUCLEOTIDE SEQUENCE [LARGE SCALE GENOMIC DNA]</scope>
    <source>
        <strain evidence="2 3">MB_m1</strain>
    </source>
</reference>
<accession>K1XAF6</accession>
<dbReference type="AlphaFoldDB" id="K1XAF6"/>
<gene>
    <name evidence="2" type="ORF">MBM_04012</name>
</gene>
<name>K1XAF6_MARBU</name>
<sequence length="122" mass="12958">MHSPTLVAALVVLLGFVTASPMVSPKVSSKLEPRQDMQFCILKGALTCGRAFNPRVGVRAPCIFTRTSIDIEADNSKRSISAAMTTSSTSMESVPQALIASRSAVAMVFSVLRTEGSIRGQL</sequence>
<dbReference type="InParanoid" id="K1XAF6"/>
<dbReference type="OrthoDB" id="10586338at2759"/>